<reference evidence="2 3" key="1">
    <citation type="submission" date="2018-03" db="EMBL/GenBank/DDBJ databases">
        <title>Draft genome sequence of Rohu Carp (Labeo rohita).</title>
        <authorList>
            <person name="Das P."/>
            <person name="Kushwaha B."/>
            <person name="Joshi C.G."/>
            <person name="Kumar D."/>
            <person name="Nagpure N.S."/>
            <person name="Sahoo L."/>
            <person name="Das S.P."/>
            <person name="Bit A."/>
            <person name="Patnaik S."/>
            <person name="Meher P.K."/>
            <person name="Jayasankar P."/>
            <person name="Koringa P.G."/>
            <person name="Patel N.V."/>
            <person name="Hinsu A.T."/>
            <person name="Kumar R."/>
            <person name="Pandey M."/>
            <person name="Agarwal S."/>
            <person name="Srivastava S."/>
            <person name="Singh M."/>
            <person name="Iquebal M.A."/>
            <person name="Jaiswal S."/>
            <person name="Angadi U.B."/>
            <person name="Kumar N."/>
            <person name="Raza M."/>
            <person name="Shah T.M."/>
            <person name="Rai A."/>
            <person name="Jena J.K."/>
        </authorList>
    </citation>
    <scope>NUCLEOTIDE SEQUENCE [LARGE SCALE GENOMIC DNA]</scope>
    <source>
        <strain evidence="2">DASCIFA01</strain>
        <tissue evidence="2">Testis</tissue>
    </source>
</reference>
<dbReference type="EMBL" id="QBIY01012619">
    <property type="protein sequence ID" value="RXN21233.1"/>
    <property type="molecule type" value="Genomic_DNA"/>
</dbReference>
<dbReference type="Proteomes" id="UP000290572">
    <property type="component" value="Unassembled WGS sequence"/>
</dbReference>
<gene>
    <name evidence="2" type="ORF">ROHU_024410</name>
</gene>
<evidence type="ECO:0000256" key="1">
    <source>
        <dbReference type="SAM" id="MobiDB-lite"/>
    </source>
</evidence>
<feature type="region of interest" description="Disordered" evidence="1">
    <location>
        <begin position="136"/>
        <end position="167"/>
    </location>
</feature>
<organism evidence="2 3">
    <name type="scientific">Labeo rohita</name>
    <name type="common">Indian major carp</name>
    <name type="synonym">Cyprinus rohita</name>
    <dbReference type="NCBI Taxonomy" id="84645"/>
    <lineage>
        <taxon>Eukaryota</taxon>
        <taxon>Metazoa</taxon>
        <taxon>Chordata</taxon>
        <taxon>Craniata</taxon>
        <taxon>Vertebrata</taxon>
        <taxon>Euteleostomi</taxon>
        <taxon>Actinopterygii</taxon>
        <taxon>Neopterygii</taxon>
        <taxon>Teleostei</taxon>
        <taxon>Ostariophysi</taxon>
        <taxon>Cypriniformes</taxon>
        <taxon>Cyprinidae</taxon>
        <taxon>Labeoninae</taxon>
        <taxon>Labeonini</taxon>
        <taxon>Labeo</taxon>
    </lineage>
</organism>
<feature type="compositionally biased region" description="Low complexity" evidence="1">
    <location>
        <begin position="141"/>
        <end position="167"/>
    </location>
</feature>
<sequence>MIPLSHHGFTQLSVSQGKRVYGCDSKSSFLIDNDRSVIRDSTMPESQRGPAVHYLFVKKHGKNYSSNGGLVFGQQGDGPCGGHETEIAWVALGGFIGHYVEDIASKNLADFWRLIYTISFLGGGFGKVQPAEGCEGREAFSQGSSHSAAQGSARRSPSAPDPAAAFT</sequence>
<evidence type="ECO:0000313" key="2">
    <source>
        <dbReference type="EMBL" id="RXN21233.1"/>
    </source>
</evidence>
<evidence type="ECO:0000313" key="3">
    <source>
        <dbReference type="Proteomes" id="UP000290572"/>
    </source>
</evidence>
<accession>A0A498MN64</accession>
<protein>
    <submittedName>
        <fullName evidence="2">Uncharacterized protein</fullName>
    </submittedName>
</protein>
<keyword evidence="3" id="KW-1185">Reference proteome</keyword>
<name>A0A498MN64_LABRO</name>
<dbReference type="AlphaFoldDB" id="A0A498MN64"/>
<proteinExistence type="predicted"/>
<comment type="caution">
    <text evidence="2">The sequence shown here is derived from an EMBL/GenBank/DDBJ whole genome shotgun (WGS) entry which is preliminary data.</text>
</comment>